<evidence type="ECO:0000313" key="1">
    <source>
        <dbReference type="EMBL" id="SET43286.1"/>
    </source>
</evidence>
<accession>A0A1I0EEQ8</accession>
<gene>
    <name evidence="1" type="ORF">SAMN05216326_12646</name>
</gene>
<protein>
    <submittedName>
        <fullName evidence="1">Uncharacterized protein</fullName>
    </submittedName>
</protein>
<organism evidence="1 2">
    <name type="scientific">Nitrosomonas marina</name>
    <dbReference type="NCBI Taxonomy" id="917"/>
    <lineage>
        <taxon>Bacteria</taxon>
        <taxon>Pseudomonadati</taxon>
        <taxon>Pseudomonadota</taxon>
        <taxon>Betaproteobacteria</taxon>
        <taxon>Nitrosomonadales</taxon>
        <taxon>Nitrosomonadaceae</taxon>
        <taxon>Nitrosomonas</taxon>
    </lineage>
</organism>
<evidence type="ECO:0000313" key="2">
    <source>
        <dbReference type="Proteomes" id="UP000199345"/>
    </source>
</evidence>
<dbReference type="Proteomes" id="UP000199345">
    <property type="component" value="Unassembled WGS sequence"/>
</dbReference>
<dbReference type="EMBL" id="FOIA01000026">
    <property type="protein sequence ID" value="SET43286.1"/>
    <property type="molecule type" value="Genomic_DNA"/>
</dbReference>
<proteinExistence type="predicted"/>
<sequence length="153" mass="17379">MAILYGCGAIPSPESIVDDYSLINLEKEKLVKLSEISNENWGVVCVLTPYSGGIGDDRGDDRIKTIQNKTPDLNLTISEGNWHLIFEKNGEVTANSFRRSRIDIQQKGFDAIRQKLFDLILFKPENCMDFLQATIYRFSKQGRDYISLGVVER</sequence>
<reference evidence="2" key="1">
    <citation type="submission" date="2016-10" db="EMBL/GenBank/DDBJ databases">
        <authorList>
            <person name="Varghese N."/>
            <person name="Submissions S."/>
        </authorList>
    </citation>
    <scope>NUCLEOTIDE SEQUENCE [LARGE SCALE GENOMIC DNA]</scope>
    <source>
        <strain evidence="2">Nm71</strain>
    </source>
</reference>
<dbReference type="AlphaFoldDB" id="A0A1I0EEQ8"/>
<keyword evidence="2" id="KW-1185">Reference proteome</keyword>
<name>A0A1I0EEQ8_9PROT</name>